<sequence>MPPELRLPDFVIPSATESNKVQCTICAPKEVREGRLWILRKNVSEHLRSESHQWLQAAYSNLQAKVESAQRVAAYEELTDVFSPTVLGKVSSQNGIQSRTSGKNNPAMSAGEKDMWDQYLIHGAHFDIGEDLEQRAMDERLTLNCKIEGWGLWNAETGSKSESHPDTGDIDELT</sequence>
<dbReference type="EMBL" id="MLYV02000624">
    <property type="protein sequence ID" value="PSR81230.1"/>
    <property type="molecule type" value="Genomic_DNA"/>
</dbReference>
<protein>
    <submittedName>
        <fullName evidence="2">Uncharacterized protein</fullName>
    </submittedName>
</protein>
<name>A0A2R6NZD6_9APHY</name>
<accession>A0A2R6NZD6</accession>
<reference evidence="2 3" key="1">
    <citation type="submission" date="2018-02" db="EMBL/GenBank/DDBJ databases">
        <title>Genome sequence of the basidiomycete white-rot fungus Phlebia centrifuga.</title>
        <authorList>
            <person name="Granchi Z."/>
            <person name="Peng M."/>
            <person name="de Vries R.P."/>
            <person name="Hilden K."/>
            <person name="Makela M.R."/>
            <person name="Grigoriev I."/>
            <person name="Riley R."/>
        </authorList>
    </citation>
    <scope>NUCLEOTIDE SEQUENCE [LARGE SCALE GENOMIC DNA]</scope>
    <source>
        <strain evidence="2 3">FBCC195</strain>
    </source>
</reference>
<evidence type="ECO:0000256" key="1">
    <source>
        <dbReference type="SAM" id="MobiDB-lite"/>
    </source>
</evidence>
<dbReference type="Proteomes" id="UP000186601">
    <property type="component" value="Unassembled WGS sequence"/>
</dbReference>
<evidence type="ECO:0000313" key="2">
    <source>
        <dbReference type="EMBL" id="PSR81230.1"/>
    </source>
</evidence>
<proteinExistence type="predicted"/>
<evidence type="ECO:0000313" key="3">
    <source>
        <dbReference type="Proteomes" id="UP000186601"/>
    </source>
</evidence>
<feature type="region of interest" description="Disordered" evidence="1">
    <location>
        <begin position="155"/>
        <end position="174"/>
    </location>
</feature>
<organism evidence="2 3">
    <name type="scientific">Hermanssonia centrifuga</name>
    <dbReference type="NCBI Taxonomy" id="98765"/>
    <lineage>
        <taxon>Eukaryota</taxon>
        <taxon>Fungi</taxon>
        <taxon>Dikarya</taxon>
        <taxon>Basidiomycota</taxon>
        <taxon>Agaricomycotina</taxon>
        <taxon>Agaricomycetes</taxon>
        <taxon>Polyporales</taxon>
        <taxon>Meruliaceae</taxon>
        <taxon>Hermanssonia</taxon>
    </lineage>
</organism>
<dbReference type="AlphaFoldDB" id="A0A2R6NZD6"/>
<comment type="caution">
    <text evidence="2">The sequence shown here is derived from an EMBL/GenBank/DDBJ whole genome shotgun (WGS) entry which is preliminary data.</text>
</comment>
<gene>
    <name evidence="2" type="ORF">PHLCEN_2v6444</name>
</gene>
<keyword evidence="3" id="KW-1185">Reference proteome</keyword>